<evidence type="ECO:0000256" key="5">
    <source>
        <dbReference type="ARBA" id="ARBA00022801"/>
    </source>
</evidence>
<dbReference type="EMBL" id="CAXHTA020000001">
    <property type="protein sequence ID" value="CAL5218424.1"/>
    <property type="molecule type" value="Genomic_DNA"/>
</dbReference>
<keyword evidence="7 9" id="KW-0904">Protein phosphatase</keyword>
<dbReference type="PROSITE" id="PS01032">
    <property type="entry name" value="PPM_1"/>
    <property type="match status" value="1"/>
</dbReference>
<comment type="similarity">
    <text evidence="9">Belongs to the PP2C family.</text>
</comment>
<feature type="domain" description="PPM-type phosphatase" evidence="10">
    <location>
        <begin position="89"/>
        <end position="364"/>
    </location>
</feature>
<evidence type="ECO:0000256" key="4">
    <source>
        <dbReference type="ARBA" id="ARBA00022723"/>
    </source>
</evidence>
<dbReference type="InterPro" id="IPR000222">
    <property type="entry name" value="PP2C_BS"/>
</dbReference>
<dbReference type="SUPFAM" id="SSF81606">
    <property type="entry name" value="PP2C-like"/>
    <property type="match status" value="1"/>
</dbReference>
<dbReference type="Proteomes" id="UP001497392">
    <property type="component" value="Unassembled WGS sequence"/>
</dbReference>
<dbReference type="CDD" id="cd00143">
    <property type="entry name" value="PP2Cc"/>
    <property type="match status" value="1"/>
</dbReference>
<evidence type="ECO:0000256" key="6">
    <source>
        <dbReference type="ARBA" id="ARBA00022842"/>
    </source>
</evidence>
<dbReference type="PANTHER" id="PTHR47992">
    <property type="entry name" value="PROTEIN PHOSPHATASE"/>
    <property type="match status" value="1"/>
</dbReference>
<dbReference type="PROSITE" id="PS51746">
    <property type="entry name" value="PPM_2"/>
    <property type="match status" value="1"/>
</dbReference>
<evidence type="ECO:0000256" key="1">
    <source>
        <dbReference type="ARBA" id="ARBA00001936"/>
    </source>
</evidence>
<dbReference type="InterPro" id="IPR036457">
    <property type="entry name" value="PPM-type-like_dom_sf"/>
</dbReference>
<evidence type="ECO:0000313" key="12">
    <source>
        <dbReference type="Proteomes" id="UP001497392"/>
    </source>
</evidence>
<dbReference type="InterPro" id="IPR001932">
    <property type="entry name" value="PPM-type_phosphatase-like_dom"/>
</dbReference>
<comment type="caution">
    <text evidence="11">The sequence shown here is derived from an EMBL/GenBank/DDBJ whole genome shotgun (WGS) entry which is preliminary data.</text>
</comment>
<keyword evidence="12" id="KW-1185">Reference proteome</keyword>
<keyword evidence="4" id="KW-0479">Metal-binding</keyword>
<evidence type="ECO:0000256" key="8">
    <source>
        <dbReference type="ARBA" id="ARBA00023211"/>
    </source>
</evidence>
<accession>A0ABP1FEX3</accession>
<name>A0ABP1FEX3_9CHLO</name>
<protein>
    <recommendedName>
        <fullName evidence="3">protein-serine/threonine phosphatase</fullName>
        <ecNumber evidence="3">3.1.3.16</ecNumber>
    </recommendedName>
</protein>
<comment type="cofactor">
    <cofactor evidence="2">
        <name>Mg(2+)</name>
        <dbReference type="ChEBI" id="CHEBI:18420"/>
    </cofactor>
</comment>
<comment type="cofactor">
    <cofactor evidence="1">
        <name>Mn(2+)</name>
        <dbReference type="ChEBI" id="CHEBI:29035"/>
    </cofactor>
</comment>
<dbReference type="InterPro" id="IPR015655">
    <property type="entry name" value="PP2C"/>
</dbReference>
<evidence type="ECO:0000313" key="11">
    <source>
        <dbReference type="EMBL" id="CAL5218424.1"/>
    </source>
</evidence>
<keyword evidence="5 9" id="KW-0378">Hydrolase</keyword>
<gene>
    <name evidence="11" type="primary">g102</name>
    <name evidence="11" type="ORF">VP750_LOCUS83</name>
</gene>
<proteinExistence type="inferred from homology"/>
<evidence type="ECO:0000256" key="3">
    <source>
        <dbReference type="ARBA" id="ARBA00013081"/>
    </source>
</evidence>
<sequence length="366" mass="39966">MGCFASSLVHTARFYDSWPPRAKVHAEDGPSPKKRRRFLPYVADEDSVGWCTEEQRSLTHLHASSSATWDGQKSRSLSSGRLRCTSALLTRAGEDLGVRKENQDSALALREYRSVDEALFGVFDGHGPNGHHVSQYLRLRTPGVLSRHLAESGDAREAISQTFQELQTGLEKAAHCVELSGSTAVVALLQGRRLCVGWTGDSRAVLGRREASGKCRAVSLTHDHKPINPAEASRIRAAGGRIERLQTEDGESVGPHRVWLGDVWLPGLAMSRAMGDTMARRAGVISEPECCIVDLSSDDTTLILASDGVFEFMSDEEVVDLVCNGIAADADDACSQLINKAHHRWQIMEATDSSDDITAVVVHFKH</sequence>
<evidence type="ECO:0000256" key="7">
    <source>
        <dbReference type="ARBA" id="ARBA00022912"/>
    </source>
</evidence>
<keyword evidence="6" id="KW-0460">Magnesium</keyword>
<dbReference type="EC" id="3.1.3.16" evidence="3"/>
<evidence type="ECO:0000256" key="9">
    <source>
        <dbReference type="RuleBase" id="RU003465"/>
    </source>
</evidence>
<dbReference type="SMART" id="SM00332">
    <property type="entry name" value="PP2Cc"/>
    <property type="match status" value="1"/>
</dbReference>
<reference evidence="11 12" key="1">
    <citation type="submission" date="2024-06" db="EMBL/GenBank/DDBJ databases">
        <authorList>
            <person name="Kraege A."/>
            <person name="Thomma B."/>
        </authorList>
    </citation>
    <scope>NUCLEOTIDE SEQUENCE [LARGE SCALE GENOMIC DNA]</scope>
</reference>
<organism evidence="11 12">
    <name type="scientific">Coccomyxa viridis</name>
    <dbReference type="NCBI Taxonomy" id="1274662"/>
    <lineage>
        <taxon>Eukaryota</taxon>
        <taxon>Viridiplantae</taxon>
        <taxon>Chlorophyta</taxon>
        <taxon>core chlorophytes</taxon>
        <taxon>Trebouxiophyceae</taxon>
        <taxon>Trebouxiophyceae incertae sedis</taxon>
        <taxon>Coccomyxaceae</taxon>
        <taxon>Coccomyxa</taxon>
    </lineage>
</organism>
<dbReference type="Pfam" id="PF00481">
    <property type="entry name" value="PP2C"/>
    <property type="match status" value="1"/>
</dbReference>
<evidence type="ECO:0000256" key="2">
    <source>
        <dbReference type="ARBA" id="ARBA00001946"/>
    </source>
</evidence>
<dbReference type="Gene3D" id="3.60.40.10">
    <property type="entry name" value="PPM-type phosphatase domain"/>
    <property type="match status" value="1"/>
</dbReference>
<evidence type="ECO:0000259" key="10">
    <source>
        <dbReference type="PROSITE" id="PS51746"/>
    </source>
</evidence>
<keyword evidence="8" id="KW-0464">Manganese</keyword>